<proteinExistence type="predicted"/>
<keyword evidence="2" id="KW-1185">Reference proteome</keyword>
<dbReference type="Proteomes" id="UP001204953">
    <property type="component" value="Unassembled WGS sequence"/>
</dbReference>
<dbReference type="AlphaFoldDB" id="A0AAE3GV56"/>
<gene>
    <name evidence="1" type="ORF">NJ959_11880</name>
</gene>
<name>A0AAE3GV56_9CYAN</name>
<comment type="caution">
    <text evidence="1">The sequence shown here is derived from an EMBL/GenBank/DDBJ whole genome shotgun (WGS) entry which is preliminary data.</text>
</comment>
<organism evidence="1 2">
    <name type="scientific">Limnofasciculus baicalensis BBK-W-15</name>
    <dbReference type="NCBI Taxonomy" id="2699891"/>
    <lineage>
        <taxon>Bacteria</taxon>
        <taxon>Bacillati</taxon>
        <taxon>Cyanobacteriota</taxon>
        <taxon>Cyanophyceae</taxon>
        <taxon>Coleofasciculales</taxon>
        <taxon>Coleofasciculaceae</taxon>
        <taxon>Limnofasciculus</taxon>
        <taxon>Limnofasciculus baicalensis</taxon>
    </lineage>
</organism>
<sequence length="55" mass="6363">MRRFASLTFFLFSFLGSARLITDRSISEMMARSQPFERKFPEDAIGMRGGDRKSL</sequence>
<evidence type="ECO:0000313" key="2">
    <source>
        <dbReference type="Proteomes" id="UP001204953"/>
    </source>
</evidence>
<reference evidence="1" key="1">
    <citation type="submission" date="2022-06" db="EMBL/GenBank/DDBJ databases">
        <title>New cyanobacteria of genus Symplocastrum in benthos of Lake Baikal.</title>
        <authorList>
            <person name="Sorokovikova E."/>
            <person name="Tikhonova I."/>
            <person name="Krasnopeev A."/>
            <person name="Evseev P."/>
            <person name="Gladkikh A."/>
            <person name="Belykh O."/>
        </authorList>
    </citation>
    <scope>NUCLEOTIDE SEQUENCE</scope>
    <source>
        <strain evidence="1">BBK-W-15</strain>
    </source>
</reference>
<evidence type="ECO:0000313" key="1">
    <source>
        <dbReference type="EMBL" id="MCP2729157.1"/>
    </source>
</evidence>
<dbReference type="RefSeq" id="WP_254011941.1">
    <property type="nucleotide sequence ID" value="NZ_JAMZMM010000096.1"/>
</dbReference>
<accession>A0AAE3GV56</accession>
<dbReference type="EMBL" id="JAMZMM010000096">
    <property type="protein sequence ID" value="MCP2729157.1"/>
    <property type="molecule type" value="Genomic_DNA"/>
</dbReference>
<protein>
    <submittedName>
        <fullName evidence="1">Uncharacterized protein</fullName>
    </submittedName>
</protein>